<sequence length="159" mass="18517">MFYFFLYGRHEPISRCHAITLTGSYVGIYVSACAQMLCVLDLTYHRSREIFRIKSNRRGRQLTCPVKKGKRDRRSRPNDDRPPPLLIIANMFNVGIVPIYIIITQYTSLPLKILRAWNKTNKKKPSTLKLTLILSHNKELYTGVDRHRHTRASSTETIQ</sequence>
<proteinExistence type="predicted"/>
<keyword evidence="1" id="KW-1133">Transmembrane helix</keyword>
<feature type="transmembrane region" description="Helical" evidence="1">
    <location>
        <begin position="25"/>
        <end position="44"/>
    </location>
</feature>
<reference evidence="2" key="1">
    <citation type="submission" date="2018-04" db="EMBL/GenBank/DDBJ databases">
        <title>Transcriptome of Schizaphis graminum biotype I.</title>
        <authorList>
            <person name="Scully E.D."/>
            <person name="Geib S.M."/>
            <person name="Palmer N.A."/>
            <person name="Koch K."/>
            <person name="Bradshaw J."/>
            <person name="Heng-Moss T."/>
            <person name="Sarath G."/>
        </authorList>
    </citation>
    <scope>NUCLEOTIDE SEQUENCE</scope>
</reference>
<accession>A0A2S2P412</accession>
<dbReference type="AlphaFoldDB" id="A0A2S2P412"/>
<feature type="transmembrane region" description="Helical" evidence="1">
    <location>
        <begin position="83"/>
        <end position="103"/>
    </location>
</feature>
<evidence type="ECO:0000256" key="1">
    <source>
        <dbReference type="SAM" id="Phobius"/>
    </source>
</evidence>
<protein>
    <submittedName>
        <fullName evidence="2">Uncharacterized protein</fullName>
    </submittedName>
</protein>
<keyword evidence="1" id="KW-0812">Transmembrane</keyword>
<evidence type="ECO:0000313" key="2">
    <source>
        <dbReference type="EMBL" id="MBY24221.1"/>
    </source>
</evidence>
<name>A0A2S2P412_SCHGA</name>
<dbReference type="EMBL" id="GGMR01011602">
    <property type="protein sequence ID" value="MBY24221.1"/>
    <property type="molecule type" value="Transcribed_RNA"/>
</dbReference>
<gene>
    <name evidence="2" type="ORF">g.132605</name>
</gene>
<keyword evidence="1" id="KW-0472">Membrane</keyword>
<organism evidence="2">
    <name type="scientific">Schizaphis graminum</name>
    <name type="common">Green bug aphid</name>
    <dbReference type="NCBI Taxonomy" id="13262"/>
    <lineage>
        <taxon>Eukaryota</taxon>
        <taxon>Metazoa</taxon>
        <taxon>Ecdysozoa</taxon>
        <taxon>Arthropoda</taxon>
        <taxon>Hexapoda</taxon>
        <taxon>Insecta</taxon>
        <taxon>Pterygota</taxon>
        <taxon>Neoptera</taxon>
        <taxon>Paraneoptera</taxon>
        <taxon>Hemiptera</taxon>
        <taxon>Sternorrhyncha</taxon>
        <taxon>Aphidomorpha</taxon>
        <taxon>Aphidoidea</taxon>
        <taxon>Aphididae</taxon>
        <taxon>Aphidini</taxon>
        <taxon>Schizaphis</taxon>
    </lineage>
</organism>